<dbReference type="EMBL" id="CP015518">
    <property type="protein sequence ID" value="APG23945.1"/>
    <property type="molecule type" value="Genomic_DNA"/>
</dbReference>
<evidence type="ECO:0000256" key="1">
    <source>
        <dbReference type="SAM" id="Phobius"/>
    </source>
</evidence>
<accession>A0A1L3GDQ4</accession>
<protein>
    <recommendedName>
        <fullName evidence="4">Membrane-bound metal-dependent hydrolase</fullName>
    </recommendedName>
</protein>
<feature type="transmembrane region" description="Helical" evidence="1">
    <location>
        <begin position="109"/>
        <end position="134"/>
    </location>
</feature>
<dbReference type="RefSeq" id="WP_072285761.1">
    <property type="nucleotide sequence ID" value="NZ_CP015455.1"/>
</dbReference>
<dbReference type="AlphaFoldDB" id="A0A1L3GDQ4"/>
<evidence type="ECO:0000313" key="2">
    <source>
        <dbReference type="EMBL" id="APG23945.1"/>
    </source>
</evidence>
<dbReference type="STRING" id="29542.A6070_10700"/>
<dbReference type="KEGG" id="pace:A6070_10700"/>
<dbReference type="Pfam" id="PF04307">
    <property type="entry name" value="YdjM"/>
    <property type="match status" value="1"/>
</dbReference>
<keyword evidence="1" id="KW-0812">Transmembrane</keyword>
<dbReference type="Proteomes" id="UP000182264">
    <property type="component" value="Chromosome"/>
</dbReference>
<reference evidence="2 3" key="1">
    <citation type="journal article" date="2017" name="Genome Announc.">
        <title>Complete Genome Sequences of Two Acetylene-Fermenting Pelobacter acetylenicus Strains.</title>
        <authorList>
            <person name="Sutton J.M."/>
            <person name="Baesman S.M."/>
            <person name="Fierst J.L."/>
            <person name="Poret-Peterson A.T."/>
            <person name="Oremland R.S."/>
            <person name="Dunlap D.S."/>
            <person name="Akob D.M."/>
        </authorList>
    </citation>
    <scope>NUCLEOTIDE SEQUENCE [LARGE SCALE GENOMIC DNA]</scope>
    <source>
        <strain evidence="2 3">DSM 3247</strain>
    </source>
</reference>
<evidence type="ECO:0000313" key="3">
    <source>
        <dbReference type="Proteomes" id="UP000182264"/>
    </source>
</evidence>
<feature type="transmembrane region" description="Helical" evidence="1">
    <location>
        <begin position="47"/>
        <end position="65"/>
    </location>
</feature>
<name>A0A1L3GDQ4_SYNAC</name>
<gene>
    <name evidence="2" type="ORF">A7E75_02080</name>
</gene>
<feature type="transmembrane region" description="Helical" evidence="1">
    <location>
        <begin position="72"/>
        <end position="89"/>
    </location>
</feature>
<keyword evidence="1" id="KW-0472">Membrane</keyword>
<organism evidence="2 3">
    <name type="scientific">Syntrophotalea acetylenica</name>
    <name type="common">Pelobacter acetylenicus</name>
    <dbReference type="NCBI Taxonomy" id="29542"/>
    <lineage>
        <taxon>Bacteria</taxon>
        <taxon>Pseudomonadati</taxon>
        <taxon>Thermodesulfobacteriota</taxon>
        <taxon>Desulfuromonadia</taxon>
        <taxon>Desulfuromonadales</taxon>
        <taxon>Syntrophotaleaceae</taxon>
        <taxon>Syntrophotalea</taxon>
    </lineage>
</organism>
<evidence type="ECO:0008006" key="4">
    <source>
        <dbReference type="Google" id="ProtNLM"/>
    </source>
</evidence>
<keyword evidence="3" id="KW-1185">Reference proteome</keyword>
<sequence length="156" mass="17153">MRWQNHKICTVCIVFAAVGRILPAIVAGFGSVLPDLLEAGLVRHRTLTHWTPFYIITGVIMVPMARAFFLPAGLVTAFLILGCLCHIVQDGLSRGGVPLFTPNGRRFGAGFYITRTITETLVVSGIMAISLLVAADKGYFGEKRILGELRWLLSWH</sequence>
<proteinExistence type="predicted"/>
<dbReference type="InterPro" id="IPR007404">
    <property type="entry name" value="YdjM-like"/>
</dbReference>
<keyword evidence="1" id="KW-1133">Transmembrane helix</keyword>
<dbReference type="OrthoDB" id="5402132at2"/>